<organism evidence="8 9">
    <name type="scientific">Lutzomyia longipalpis</name>
    <name type="common">Sand fly</name>
    <dbReference type="NCBI Taxonomy" id="7200"/>
    <lineage>
        <taxon>Eukaryota</taxon>
        <taxon>Metazoa</taxon>
        <taxon>Ecdysozoa</taxon>
        <taxon>Arthropoda</taxon>
        <taxon>Hexapoda</taxon>
        <taxon>Insecta</taxon>
        <taxon>Pterygota</taxon>
        <taxon>Neoptera</taxon>
        <taxon>Endopterygota</taxon>
        <taxon>Diptera</taxon>
        <taxon>Nematocera</taxon>
        <taxon>Psychodoidea</taxon>
        <taxon>Psychodidae</taxon>
        <taxon>Lutzomyia</taxon>
        <taxon>Lutzomyia</taxon>
    </lineage>
</organism>
<dbReference type="AlphaFoldDB" id="A0A1B0CQ48"/>
<dbReference type="PANTHER" id="PTHR11610">
    <property type="entry name" value="LIPASE"/>
    <property type="match status" value="1"/>
</dbReference>
<sequence>MKSLKSFINFALFCNVLVIISNVSVAQDTKKNSTTAKGRQNFPPVEEIGSYGVEKLLNLNPTDMLEYINEFCSRGAQINNAAAFDYKDISLTLYDGKENTPFLLANMENLMQHPSFNKTHNVVVFVPGWLSNLQESPNAAADTIYKAYECRGSTNFLVMDTTKQINTLGASTAENTLNMGQYLANALKDLTESVKISQIHLIGHSLGAHIVGAAGRFFKSITGKNLPRITGLDPGRVCFVERNGNFDLERGDADFVDIIHTNPNGLGKEETIGNANFYPNGLNLMPGCNDAICSHKMAWRYYAESVYPSNKFGFSGKKCLTENLKNLTNTDCGGQSEPMGYATPATATGNYFLQTNSKEPYGKNSKNDKKCGVVEANIIDIFSSIATVERTDSPDNLPVWS</sequence>
<keyword evidence="9" id="KW-1185">Reference proteome</keyword>
<dbReference type="InterPro" id="IPR013818">
    <property type="entry name" value="Lipase"/>
</dbReference>
<dbReference type="GO" id="GO:0005615">
    <property type="term" value="C:extracellular space"/>
    <property type="evidence" value="ECO:0007669"/>
    <property type="project" value="TreeGrafter"/>
</dbReference>
<evidence type="ECO:0000256" key="1">
    <source>
        <dbReference type="ARBA" id="ARBA00004613"/>
    </source>
</evidence>
<dbReference type="GO" id="GO:0016042">
    <property type="term" value="P:lipid catabolic process"/>
    <property type="evidence" value="ECO:0007669"/>
    <property type="project" value="TreeGrafter"/>
</dbReference>
<feature type="signal peptide" evidence="6">
    <location>
        <begin position="1"/>
        <end position="26"/>
    </location>
</feature>
<dbReference type="GO" id="GO:0017171">
    <property type="term" value="F:serine hydrolase activity"/>
    <property type="evidence" value="ECO:0007669"/>
    <property type="project" value="TreeGrafter"/>
</dbReference>
<evidence type="ECO:0000259" key="7">
    <source>
        <dbReference type="Pfam" id="PF00151"/>
    </source>
</evidence>
<evidence type="ECO:0000313" key="8">
    <source>
        <dbReference type="EnsemblMetazoa" id="LLOJ006997-PA"/>
    </source>
</evidence>
<keyword evidence="4 6" id="KW-0732">Signal</keyword>
<reference evidence="8" key="1">
    <citation type="submission" date="2020-05" db="UniProtKB">
        <authorList>
            <consortium name="EnsemblMetazoa"/>
        </authorList>
    </citation>
    <scope>IDENTIFICATION</scope>
    <source>
        <strain evidence="8">Jacobina</strain>
    </source>
</reference>
<dbReference type="Proteomes" id="UP000092461">
    <property type="component" value="Unassembled WGS sequence"/>
</dbReference>
<dbReference type="VEuPathDB" id="VectorBase:LLOJ006997"/>
<evidence type="ECO:0000256" key="5">
    <source>
        <dbReference type="RuleBase" id="RU004262"/>
    </source>
</evidence>
<feature type="chain" id="PRO_5008406012" description="Lipase domain-containing protein" evidence="6">
    <location>
        <begin position="27"/>
        <end position="401"/>
    </location>
</feature>
<comment type="subcellular location">
    <subcellularLocation>
        <location evidence="1">Secreted</location>
    </subcellularLocation>
</comment>
<dbReference type="GO" id="GO:0016298">
    <property type="term" value="F:lipase activity"/>
    <property type="evidence" value="ECO:0007669"/>
    <property type="project" value="InterPro"/>
</dbReference>
<feature type="domain" description="Lipase" evidence="7">
    <location>
        <begin position="87"/>
        <end position="361"/>
    </location>
</feature>
<dbReference type="VEuPathDB" id="VectorBase:LLONM1_011476"/>
<evidence type="ECO:0000256" key="4">
    <source>
        <dbReference type="ARBA" id="ARBA00022729"/>
    </source>
</evidence>
<dbReference type="EMBL" id="AJWK01023012">
    <property type="status" value="NOT_ANNOTATED_CDS"/>
    <property type="molecule type" value="Genomic_DNA"/>
</dbReference>
<comment type="similarity">
    <text evidence="2 5">Belongs to the AB hydrolase superfamily. Lipase family.</text>
</comment>
<dbReference type="PANTHER" id="PTHR11610:SF149">
    <property type="entry name" value="FI01450P-RELATED"/>
    <property type="match status" value="1"/>
</dbReference>
<dbReference type="InterPro" id="IPR000734">
    <property type="entry name" value="TAG_lipase"/>
</dbReference>
<protein>
    <recommendedName>
        <fullName evidence="7">Lipase domain-containing protein</fullName>
    </recommendedName>
</protein>
<accession>A0A1B0CQ48</accession>
<dbReference type="EnsemblMetazoa" id="LLOJ006997-RA">
    <property type="protein sequence ID" value="LLOJ006997-PA"/>
    <property type="gene ID" value="LLOJ006997"/>
</dbReference>
<dbReference type="Pfam" id="PF00151">
    <property type="entry name" value="Lipase"/>
    <property type="match status" value="1"/>
</dbReference>
<dbReference type="PRINTS" id="PR00821">
    <property type="entry name" value="TAGLIPASE"/>
</dbReference>
<evidence type="ECO:0000313" key="9">
    <source>
        <dbReference type="Proteomes" id="UP000092461"/>
    </source>
</evidence>
<name>A0A1B0CQ48_LUTLO</name>
<dbReference type="Gene3D" id="3.40.50.1820">
    <property type="entry name" value="alpha/beta hydrolase"/>
    <property type="match status" value="1"/>
</dbReference>
<evidence type="ECO:0000256" key="2">
    <source>
        <dbReference type="ARBA" id="ARBA00010701"/>
    </source>
</evidence>
<dbReference type="InterPro" id="IPR029058">
    <property type="entry name" value="AB_hydrolase_fold"/>
</dbReference>
<keyword evidence="3" id="KW-0964">Secreted</keyword>
<proteinExistence type="inferred from homology"/>
<dbReference type="SUPFAM" id="SSF53474">
    <property type="entry name" value="alpha/beta-Hydrolases"/>
    <property type="match status" value="1"/>
</dbReference>
<evidence type="ECO:0000256" key="6">
    <source>
        <dbReference type="SAM" id="SignalP"/>
    </source>
</evidence>
<evidence type="ECO:0000256" key="3">
    <source>
        <dbReference type="ARBA" id="ARBA00022525"/>
    </source>
</evidence>